<evidence type="ECO:0000256" key="2">
    <source>
        <dbReference type="SAM" id="MobiDB-lite"/>
    </source>
</evidence>
<feature type="region of interest" description="Disordered" evidence="2">
    <location>
        <begin position="631"/>
        <end position="693"/>
    </location>
</feature>
<dbReference type="Proteomes" id="UP001519460">
    <property type="component" value="Unassembled WGS sequence"/>
</dbReference>
<sequence length="1187" mass="132734">AMFSVESAVRQVKPDFILQHVLEAEDSQWTKVHLDGEGLESSLKIHDTTSTSVSSDCSDPGIVLLRHGTSVKKIHNYFSQLEFCPAQTWQMMELRAFKHAYLCAAYPVLAAPDPPSPFSPSPVNPVTQPLSPQRVVDLQKMATRTVTPHSLHDSGLEESEDLAFVPSESICAHLQRAFHLTDEKFRDYRYLINKTYIKKSAQKLLAEVLAGQLSVLENNGHPFYKPQDFVPPSGYDIWRKAEHNHITVLLGKFWHYSLPFPCNSQDLIAELHSVHDDYRILLRKLLAYERESQRQTEEEGGKVTSFLSSASIRLLKEFGLRYGVGEQFRRILYLEQMSLEFSPCLWYLRHILGVLNSISDMLPSNRHALSMVQREREMLQSSLVRLTAQASKTLEQMKSLFPGNKPDGAVEMLIALLQRVRDIRLYLSSPVQEPPALRYMLRDVVQGMFFQTYEKCKTVIRTELRQSRDMHVCPRLLNALIMEMRDEVNDYKNNFEATFTQYFDITVMAAKAFYSFLMKDVDLLCQQEKLRDSAIDLRMLALVHRLNQLDHDWSAFVTTQDHSWRQSFQVHIERWGHALQTHVQDLVLEIIAGDVFVTQPLHLPTGGSFSSTSSSSGAQARSVSIAPSVNSAFSSIPSTPRQGSSLSNKNVNGAVSEVPPKNMSTKHADRDVGDTRQDKHSGTAQPEEDFLSFADKRRQCASVPAFSDRPAMVRAMSDLQMLTNSHPNRLHTVSAVDDLRSSENGRFAASQLRGGAGGVSGDREARKDSVAGRGMSDVCQPQQEKEPYILDSVSDCEDMDDGILEMEAPAVDADGELSDSDDEEYSYPPIQEVTDLNVSQPAVSSSYDSKQRIGQQGMAGSVSEGKKAFKDHASSLSSQGDGRDKTSGTKPIATSRGGGTSLVHPYTNSLLHSSTGSLTSSGLSPQREPLRLHPHPTSAFQIHQPSPFRKISTSSVANSSEPSSDRDHQFLQSIHSAVSFPSPTHCCEVVIPVSGSAVDMVIILHRTLGFGKSLCHTIFPQEVRPSPDPHTEPERDALAWRAALQSYEDKVYVNIVQVMCQGLKVYADNMLCLDLCAVPKDIARRVIGSMLVDHAIRQQRARRIWGCRHQLEGHENCFAFHNRHATFLCDRYEPITQKMCVRINNVTACQHYLDWCSRETQTANLHSPPASVSNHAPTAGMAFDLIS</sequence>
<protein>
    <recommendedName>
        <fullName evidence="5">MHD2 domain-containing protein</fullName>
    </recommendedName>
</protein>
<gene>
    <name evidence="3" type="ORF">BaRGS_00031272</name>
</gene>
<accession>A0ABD0JSF5</accession>
<feature type="region of interest" description="Disordered" evidence="2">
    <location>
        <begin position="751"/>
        <end position="786"/>
    </location>
</feature>
<feature type="non-terminal residue" evidence="3">
    <location>
        <position position="1"/>
    </location>
</feature>
<dbReference type="GO" id="GO:0006887">
    <property type="term" value="P:exocytosis"/>
    <property type="evidence" value="ECO:0007669"/>
    <property type="project" value="UniProtKB-KW"/>
</dbReference>
<evidence type="ECO:0000313" key="4">
    <source>
        <dbReference type="Proteomes" id="UP001519460"/>
    </source>
</evidence>
<reference evidence="3 4" key="1">
    <citation type="journal article" date="2023" name="Sci. Data">
        <title>Genome assembly of the Korean intertidal mud-creeper Batillaria attramentaria.</title>
        <authorList>
            <person name="Patra A.K."/>
            <person name="Ho P.T."/>
            <person name="Jun S."/>
            <person name="Lee S.J."/>
            <person name="Kim Y."/>
            <person name="Won Y.J."/>
        </authorList>
    </citation>
    <scope>NUCLEOTIDE SEQUENCE [LARGE SCALE GENOMIC DNA]</scope>
    <source>
        <strain evidence="3">Wonlab-2016</strain>
    </source>
</reference>
<feature type="region of interest" description="Disordered" evidence="2">
    <location>
        <begin position="839"/>
        <end position="968"/>
    </location>
</feature>
<feature type="compositionally biased region" description="Basic and acidic residues" evidence="2">
    <location>
        <begin position="761"/>
        <end position="770"/>
    </location>
</feature>
<feature type="compositionally biased region" description="Low complexity" evidence="2">
    <location>
        <begin position="909"/>
        <end position="924"/>
    </location>
</feature>
<dbReference type="PANTHER" id="PTHR45999:SF6">
    <property type="entry name" value="MHD2 DOMAIN-CONTAINING PROTEIN"/>
    <property type="match status" value="1"/>
</dbReference>
<name>A0ABD0JSF5_9CAEN</name>
<evidence type="ECO:0000313" key="3">
    <source>
        <dbReference type="EMBL" id="KAK7477508.1"/>
    </source>
</evidence>
<comment type="caution">
    <text evidence="3">The sequence shown here is derived from an EMBL/GenBank/DDBJ whole genome shotgun (WGS) entry which is preliminary data.</text>
</comment>
<dbReference type="EMBL" id="JACVVK020000348">
    <property type="protein sequence ID" value="KAK7477508.1"/>
    <property type="molecule type" value="Genomic_DNA"/>
</dbReference>
<evidence type="ECO:0008006" key="5">
    <source>
        <dbReference type="Google" id="ProtNLM"/>
    </source>
</evidence>
<feature type="compositionally biased region" description="Polar residues" evidence="2">
    <location>
        <begin position="839"/>
        <end position="854"/>
    </location>
</feature>
<dbReference type="InterPro" id="IPR052095">
    <property type="entry name" value="UNC-13_domain"/>
</dbReference>
<feature type="compositionally biased region" description="Polar residues" evidence="2">
    <location>
        <begin position="951"/>
        <end position="962"/>
    </location>
</feature>
<organism evidence="3 4">
    <name type="scientific">Batillaria attramentaria</name>
    <dbReference type="NCBI Taxonomy" id="370345"/>
    <lineage>
        <taxon>Eukaryota</taxon>
        <taxon>Metazoa</taxon>
        <taxon>Spiralia</taxon>
        <taxon>Lophotrochozoa</taxon>
        <taxon>Mollusca</taxon>
        <taxon>Gastropoda</taxon>
        <taxon>Caenogastropoda</taxon>
        <taxon>Sorbeoconcha</taxon>
        <taxon>Cerithioidea</taxon>
        <taxon>Batillariidae</taxon>
        <taxon>Batillaria</taxon>
    </lineage>
</organism>
<feature type="compositionally biased region" description="Polar residues" evidence="2">
    <location>
        <begin position="631"/>
        <end position="653"/>
    </location>
</feature>
<proteinExistence type="predicted"/>
<keyword evidence="1" id="KW-0268">Exocytosis</keyword>
<feature type="compositionally biased region" description="Basic and acidic residues" evidence="2">
    <location>
        <begin position="864"/>
        <end position="873"/>
    </location>
</feature>
<dbReference type="AlphaFoldDB" id="A0ABD0JSF5"/>
<evidence type="ECO:0000256" key="1">
    <source>
        <dbReference type="ARBA" id="ARBA00022483"/>
    </source>
</evidence>
<dbReference type="PANTHER" id="PTHR45999">
    <property type="entry name" value="UNC-13-4A, ISOFORM B"/>
    <property type="match status" value="1"/>
</dbReference>
<feature type="compositionally biased region" description="Basic and acidic residues" evidence="2">
    <location>
        <begin position="666"/>
        <end position="681"/>
    </location>
</feature>
<keyword evidence="4" id="KW-1185">Reference proteome</keyword>